<evidence type="ECO:0000313" key="2">
    <source>
        <dbReference type="EMBL" id="KAF9510839.1"/>
    </source>
</evidence>
<evidence type="ECO:0000256" key="1">
    <source>
        <dbReference type="SAM" id="MobiDB-lite"/>
    </source>
</evidence>
<organism evidence="2 3">
    <name type="scientific">Hydnum rufescens UP504</name>
    <dbReference type="NCBI Taxonomy" id="1448309"/>
    <lineage>
        <taxon>Eukaryota</taxon>
        <taxon>Fungi</taxon>
        <taxon>Dikarya</taxon>
        <taxon>Basidiomycota</taxon>
        <taxon>Agaricomycotina</taxon>
        <taxon>Agaricomycetes</taxon>
        <taxon>Cantharellales</taxon>
        <taxon>Hydnaceae</taxon>
        <taxon>Hydnum</taxon>
    </lineage>
</organism>
<name>A0A9P6ASF8_9AGAM</name>
<protein>
    <submittedName>
        <fullName evidence="2">Uncharacterized protein</fullName>
    </submittedName>
</protein>
<dbReference type="AlphaFoldDB" id="A0A9P6ASF8"/>
<feature type="compositionally biased region" description="Basic residues" evidence="1">
    <location>
        <begin position="17"/>
        <end position="27"/>
    </location>
</feature>
<feature type="compositionally biased region" description="Low complexity" evidence="1">
    <location>
        <begin position="1"/>
        <end position="16"/>
    </location>
</feature>
<dbReference type="EMBL" id="MU129009">
    <property type="protein sequence ID" value="KAF9510839.1"/>
    <property type="molecule type" value="Genomic_DNA"/>
</dbReference>
<feature type="compositionally biased region" description="Low complexity" evidence="1">
    <location>
        <begin position="34"/>
        <end position="44"/>
    </location>
</feature>
<sequence length="118" mass="12972">MKRPRSASSNHSMGSRSRGRSPHRSRDRSRERSNSSVSSRSRGSSSHKRRVHRLPGATPGKSNRQRGTHNLSSLSSARAGFVSERVVSAGDPSTLDLYANWARIVGVRAVRDPLIIVE</sequence>
<evidence type="ECO:0000313" key="3">
    <source>
        <dbReference type="Proteomes" id="UP000886523"/>
    </source>
</evidence>
<comment type="caution">
    <text evidence="2">The sequence shown here is derived from an EMBL/GenBank/DDBJ whole genome shotgun (WGS) entry which is preliminary data.</text>
</comment>
<keyword evidence="3" id="KW-1185">Reference proteome</keyword>
<dbReference type="Proteomes" id="UP000886523">
    <property type="component" value="Unassembled WGS sequence"/>
</dbReference>
<reference evidence="2" key="1">
    <citation type="journal article" date="2020" name="Nat. Commun.">
        <title>Large-scale genome sequencing of mycorrhizal fungi provides insights into the early evolution of symbiotic traits.</title>
        <authorList>
            <person name="Miyauchi S."/>
            <person name="Kiss E."/>
            <person name="Kuo A."/>
            <person name="Drula E."/>
            <person name="Kohler A."/>
            <person name="Sanchez-Garcia M."/>
            <person name="Morin E."/>
            <person name="Andreopoulos B."/>
            <person name="Barry K.W."/>
            <person name="Bonito G."/>
            <person name="Buee M."/>
            <person name="Carver A."/>
            <person name="Chen C."/>
            <person name="Cichocki N."/>
            <person name="Clum A."/>
            <person name="Culley D."/>
            <person name="Crous P.W."/>
            <person name="Fauchery L."/>
            <person name="Girlanda M."/>
            <person name="Hayes R.D."/>
            <person name="Keri Z."/>
            <person name="LaButti K."/>
            <person name="Lipzen A."/>
            <person name="Lombard V."/>
            <person name="Magnuson J."/>
            <person name="Maillard F."/>
            <person name="Murat C."/>
            <person name="Nolan M."/>
            <person name="Ohm R.A."/>
            <person name="Pangilinan J."/>
            <person name="Pereira M.F."/>
            <person name="Perotto S."/>
            <person name="Peter M."/>
            <person name="Pfister S."/>
            <person name="Riley R."/>
            <person name="Sitrit Y."/>
            <person name="Stielow J.B."/>
            <person name="Szollosi G."/>
            <person name="Zifcakova L."/>
            <person name="Stursova M."/>
            <person name="Spatafora J.W."/>
            <person name="Tedersoo L."/>
            <person name="Vaario L.M."/>
            <person name="Yamada A."/>
            <person name="Yan M."/>
            <person name="Wang P."/>
            <person name="Xu J."/>
            <person name="Bruns T."/>
            <person name="Baldrian P."/>
            <person name="Vilgalys R."/>
            <person name="Dunand C."/>
            <person name="Henrissat B."/>
            <person name="Grigoriev I.V."/>
            <person name="Hibbett D."/>
            <person name="Nagy L.G."/>
            <person name="Martin F.M."/>
        </authorList>
    </citation>
    <scope>NUCLEOTIDE SEQUENCE</scope>
    <source>
        <strain evidence="2">UP504</strain>
    </source>
</reference>
<feature type="region of interest" description="Disordered" evidence="1">
    <location>
        <begin position="1"/>
        <end position="79"/>
    </location>
</feature>
<accession>A0A9P6ASF8</accession>
<proteinExistence type="predicted"/>
<gene>
    <name evidence="2" type="ORF">BS47DRAFT_40057</name>
</gene>